<dbReference type="AlphaFoldDB" id="A0AAX4IKH8"/>
<sequence length="254" mass="28292">MEYTAIAMDGTMNATVNTGNILEARILATGPSHLIKKRLADWPRSNYRKSGSWSSRRESSVDPEDLAIVTSNMPEGRYADECTVEEADDDFSLCTNDGSPRYNQRVRSLPQVPCPPRPGPRSSTASPFLGDLNVPSWRLQKTSAASSPPSPRSTCLRSLLSMTAQRCRFLDLKTTDAVLMNDYTVIKEADGEICFASFVEFIYIRTTISCLPDPDHPGGIRIMEETIDWANGEDTTVTFVEFIFSDTYTAHTLW</sequence>
<evidence type="ECO:0000256" key="1">
    <source>
        <dbReference type="SAM" id="MobiDB-lite"/>
    </source>
</evidence>
<gene>
    <name evidence="2" type="ORF">CDEST_08833</name>
</gene>
<evidence type="ECO:0000313" key="2">
    <source>
        <dbReference type="EMBL" id="WQF83819.1"/>
    </source>
</evidence>
<reference evidence="3" key="1">
    <citation type="journal article" date="2023" name="bioRxiv">
        <title>Complete genome of the Medicago anthracnose fungus, Colletotrichum destructivum, reveals a mini-chromosome-like region within a core chromosome.</title>
        <authorList>
            <person name="Lapalu N."/>
            <person name="Simon A."/>
            <person name="Lu A."/>
            <person name="Plaumann P.-L."/>
            <person name="Amselem J."/>
            <person name="Pigne S."/>
            <person name="Auger A."/>
            <person name="Koch C."/>
            <person name="Dallery J.-F."/>
            <person name="O'Connell R.J."/>
        </authorList>
    </citation>
    <scope>NUCLEOTIDE SEQUENCE [LARGE SCALE GENOMIC DNA]</scope>
    <source>
        <strain evidence="3">CBS 520.97</strain>
    </source>
</reference>
<protein>
    <submittedName>
        <fullName evidence="2">Uncharacterized protein</fullName>
    </submittedName>
</protein>
<keyword evidence="3" id="KW-1185">Reference proteome</keyword>
<dbReference type="RefSeq" id="XP_062781043.1">
    <property type="nucleotide sequence ID" value="XM_062924992.1"/>
</dbReference>
<dbReference type="GeneID" id="87945336"/>
<dbReference type="Proteomes" id="UP001322277">
    <property type="component" value="Chromosome 5"/>
</dbReference>
<proteinExistence type="predicted"/>
<feature type="region of interest" description="Disordered" evidence="1">
    <location>
        <begin position="102"/>
        <end position="127"/>
    </location>
</feature>
<accession>A0AAX4IKH8</accession>
<dbReference type="KEGG" id="cdet:87945336"/>
<evidence type="ECO:0000313" key="3">
    <source>
        <dbReference type="Proteomes" id="UP001322277"/>
    </source>
</evidence>
<organism evidence="2 3">
    <name type="scientific">Colletotrichum destructivum</name>
    <dbReference type="NCBI Taxonomy" id="34406"/>
    <lineage>
        <taxon>Eukaryota</taxon>
        <taxon>Fungi</taxon>
        <taxon>Dikarya</taxon>
        <taxon>Ascomycota</taxon>
        <taxon>Pezizomycotina</taxon>
        <taxon>Sordariomycetes</taxon>
        <taxon>Hypocreomycetidae</taxon>
        <taxon>Glomerellales</taxon>
        <taxon>Glomerellaceae</taxon>
        <taxon>Colletotrichum</taxon>
        <taxon>Colletotrichum destructivum species complex</taxon>
    </lineage>
</organism>
<name>A0AAX4IKH8_9PEZI</name>
<dbReference type="EMBL" id="CP137309">
    <property type="protein sequence ID" value="WQF83819.1"/>
    <property type="molecule type" value="Genomic_DNA"/>
</dbReference>